<proteinExistence type="inferred from homology"/>
<evidence type="ECO:0000313" key="6">
    <source>
        <dbReference type="EMBL" id="KAL2622062.1"/>
    </source>
</evidence>
<evidence type="ECO:0000256" key="1">
    <source>
        <dbReference type="ARBA" id="ARBA00002782"/>
    </source>
</evidence>
<dbReference type="AlphaFoldDB" id="A0ABD1Y5L7"/>
<comment type="similarity">
    <text evidence="2 4">Belongs to the gamma-glutamylcyclotransferase family.</text>
</comment>
<feature type="active site" description="Proton acceptor" evidence="3">
    <location>
        <position position="143"/>
    </location>
</feature>
<dbReference type="PANTHER" id="PTHR12510:SF4">
    <property type="entry name" value="GAMMA-GLUTAMYLAMINECYCLOTRANSFERASE"/>
    <property type="match status" value="1"/>
</dbReference>
<reference evidence="6 7" key="1">
    <citation type="submission" date="2024-09" db="EMBL/GenBank/DDBJ databases">
        <title>Chromosome-scale assembly of Riccia fluitans.</title>
        <authorList>
            <person name="Paukszto L."/>
            <person name="Sawicki J."/>
            <person name="Karawczyk K."/>
            <person name="Piernik-Szablinska J."/>
            <person name="Szczecinska M."/>
            <person name="Mazdziarz M."/>
        </authorList>
    </citation>
    <scope>NUCLEOTIDE SEQUENCE [LARGE SCALE GENOMIC DNA]</scope>
    <source>
        <strain evidence="6">Rf_01</strain>
        <tissue evidence="6">Aerial parts of the thallus</tissue>
    </source>
</reference>
<evidence type="ECO:0000256" key="4">
    <source>
        <dbReference type="RuleBase" id="RU367036"/>
    </source>
</evidence>
<name>A0ABD1Y5L7_9MARC</name>
<comment type="caution">
    <text evidence="6">The sequence shown here is derived from an EMBL/GenBank/DDBJ whole genome shotgun (WGS) entry which is preliminary data.</text>
</comment>
<evidence type="ECO:0000259" key="5">
    <source>
        <dbReference type="Pfam" id="PF06094"/>
    </source>
</evidence>
<dbReference type="Gene3D" id="3.10.490.10">
    <property type="entry name" value="Gamma-glutamyl cyclotransferase-like"/>
    <property type="match status" value="1"/>
</dbReference>
<dbReference type="EMBL" id="JBHFFA010000006">
    <property type="protein sequence ID" value="KAL2622062.1"/>
    <property type="molecule type" value="Genomic_DNA"/>
</dbReference>
<dbReference type="Pfam" id="PF06094">
    <property type="entry name" value="GGACT"/>
    <property type="match status" value="1"/>
</dbReference>
<dbReference type="SUPFAM" id="SSF110857">
    <property type="entry name" value="Gamma-glutamyl cyclotransferase-like"/>
    <property type="match status" value="1"/>
</dbReference>
<dbReference type="InterPro" id="IPR009288">
    <property type="entry name" value="AIG2-like_dom"/>
</dbReference>
<accession>A0ABD1Y5L7</accession>
<dbReference type="Proteomes" id="UP001605036">
    <property type="component" value="Unassembled WGS sequence"/>
</dbReference>
<sequence length="260" mass="29405">MSILVPSSTCHLTTVRCSVPSVAVSNRRKETHVTTAASKVAVADSHKESSTDAAQTVDASPSTLAFVYGTLKRGFGNHWLMEEQMSKKHARLVGTAQTKLKYPLVCGPFQVPFLLRYPGEGEHVQGELYQVDSHCLQLLDELEGVTKRHYERRQITVTRIELDPSFRFSLQNGLNGFSASQGYALMDSLVQPGELKAEAYFADSHYTSGMYRAPHLKAYTEKEAATYTRRIHRPQNRTFLEHVYYWIEEQKKEEAVCTKQ</sequence>
<dbReference type="PANTHER" id="PTHR12510">
    <property type="entry name" value="TROPONIN C-AKIN-1 PROTEIN"/>
    <property type="match status" value="1"/>
</dbReference>
<protein>
    <recommendedName>
        <fullName evidence="4">Gamma-glutamylcyclotransferase family protein</fullName>
    </recommendedName>
</protein>
<dbReference type="InterPro" id="IPR036568">
    <property type="entry name" value="GGCT-like_sf"/>
</dbReference>
<gene>
    <name evidence="6" type="ORF">R1flu_002267</name>
</gene>
<evidence type="ECO:0000256" key="2">
    <source>
        <dbReference type="ARBA" id="ARBA00008861"/>
    </source>
</evidence>
<dbReference type="InterPro" id="IPR039126">
    <property type="entry name" value="GGACT"/>
</dbReference>
<organism evidence="6 7">
    <name type="scientific">Riccia fluitans</name>
    <dbReference type="NCBI Taxonomy" id="41844"/>
    <lineage>
        <taxon>Eukaryota</taxon>
        <taxon>Viridiplantae</taxon>
        <taxon>Streptophyta</taxon>
        <taxon>Embryophyta</taxon>
        <taxon>Marchantiophyta</taxon>
        <taxon>Marchantiopsida</taxon>
        <taxon>Marchantiidae</taxon>
        <taxon>Marchantiales</taxon>
        <taxon>Ricciaceae</taxon>
        <taxon>Riccia</taxon>
    </lineage>
</organism>
<evidence type="ECO:0000313" key="7">
    <source>
        <dbReference type="Proteomes" id="UP001605036"/>
    </source>
</evidence>
<dbReference type="CDD" id="cd06661">
    <property type="entry name" value="GGCT_like"/>
    <property type="match status" value="1"/>
</dbReference>
<comment type="function">
    <text evidence="1">Putative gamma-glutamylcyclotransferase.</text>
</comment>
<feature type="domain" description="Gamma-glutamylcyclotransferase AIG2-like" evidence="5">
    <location>
        <begin position="66"/>
        <end position="158"/>
    </location>
</feature>
<evidence type="ECO:0000256" key="3">
    <source>
        <dbReference type="PIRSR" id="PIRSR639126-1"/>
    </source>
</evidence>
<keyword evidence="7" id="KW-1185">Reference proteome</keyword>
<dbReference type="InterPro" id="IPR013024">
    <property type="entry name" value="GGCT-like"/>
</dbReference>